<evidence type="ECO:0000256" key="1">
    <source>
        <dbReference type="SAM" id="MobiDB-lite"/>
    </source>
</evidence>
<accession>A0ABT1JFL4</accession>
<dbReference type="Pfam" id="PF07591">
    <property type="entry name" value="PT-HINT"/>
    <property type="match status" value="1"/>
</dbReference>
<dbReference type="Gene3D" id="2.170.16.10">
    <property type="entry name" value="Hedgehog/Intein (Hint) domain"/>
    <property type="match status" value="1"/>
</dbReference>
<sequence length="381" mass="41032">MISLGKSAHSRLRSPQSTPQQTTPQRSTPRVSRTYNGHTAQQISAAQATLADTRSVIDVVLDAGGKVLSEVLGLDDIKNCFTKTDIVACGWVLISAVPWTKLGKIPDLLRGINRAVDRVRTWRRERDEATAVLRSAGCRVNSFVPGTLVLLADGTHTPIEDIQLGDEVLASDPDTGEIGPQRVVATITSEGPKTLVDVSHTPSPDQLPGTVTATDEHPFWVDDHGRWTHATDLTRGDTLLTPTGDHTTITHAHTYPHHHRVHNLTINAVHTYYVLAGETPVLVHNCGGGVTGHPASCECADGGIPKVRNGKLAGDVHPKTNVPFDENGFPDFSAWRHPDVPDVRIELSGSRGTDFARSNRAAGLSETDIRGTTTKSRGLCS</sequence>
<evidence type="ECO:0000313" key="3">
    <source>
        <dbReference type="EMBL" id="MCP2331285.1"/>
    </source>
</evidence>
<dbReference type="InterPro" id="IPR030934">
    <property type="entry name" value="Intein_C"/>
</dbReference>
<feature type="region of interest" description="Disordered" evidence="1">
    <location>
        <begin position="359"/>
        <end position="381"/>
    </location>
</feature>
<dbReference type="Proteomes" id="UP000791080">
    <property type="component" value="Unassembled WGS sequence"/>
</dbReference>
<evidence type="ECO:0000259" key="2">
    <source>
        <dbReference type="SMART" id="SM00306"/>
    </source>
</evidence>
<feature type="domain" description="Hint" evidence="2">
    <location>
        <begin position="140"/>
        <end position="243"/>
    </location>
</feature>
<dbReference type="CDD" id="cd00081">
    <property type="entry name" value="Hint"/>
    <property type="match status" value="1"/>
</dbReference>
<dbReference type="InterPro" id="IPR036844">
    <property type="entry name" value="Hint_dom_sf"/>
</dbReference>
<reference evidence="3 4" key="1">
    <citation type="submission" date="2013-07" db="EMBL/GenBank/DDBJ databases">
        <authorList>
            <consortium name="DOE Joint Genome Institute"/>
            <person name="Reeve W."/>
            <person name="Huntemann M."/>
            <person name="Han J."/>
            <person name="Chen A."/>
            <person name="Kyrpides N."/>
            <person name="Mavromatis K."/>
            <person name="Markowitz V."/>
            <person name="Palaniappan K."/>
            <person name="Ivanova N."/>
            <person name="Schaumberg A."/>
            <person name="Pati A."/>
            <person name="Liolios K."/>
            <person name="Nordberg H.P."/>
            <person name="Cantor M.N."/>
            <person name="Hua S.X."/>
            <person name="Woyke T."/>
        </authorList>
    </citation>
    <scope>NUCLEOTIDE SEQUENCE [LARGE SCALE GENOMIC DNA]</scope>
    <source>
        <strain evidence="3 4">DSM 43889</strain>
    </source>
</reference>
<proteinExistence type="predicted"/>
<keyword evidence="4" id="KW-1185">Reference proteome</keyword>
<dbReference type="InterPro" id="IPR003587">
    <property type="entry name" value="Hint_dom_N"/>
</dbReference>
<reference evidence="3 4" key="2">
    <citation type="submission" date="2022-06" db="EMBL/GenBank/DDBJ databases">
        <title>Genomic Encyclopedia of Type Strains, Phase I: the one thousand microbial genomes (KMG-I) project.</title>
        <authorList>
            <person name="Kyrpides N."/>
        </authorList>
    </citation>
    <scope>NUCLEOTIDE SEQUENCE [LARGE SCALE GENOMIC DNA]</scope>
    <source>
        <strain evidence="3 4">DSM 43889</strain>
    </source>
</reference>
<feature type="region of interest" description="Disordered" evidence="1">
    <location>
        <begin position="1"/>
        <end position="35"/>
    </location>
</feature>
<protein>
    <submittedName>
        <fullName evidence="3">Pretoxin HINT domain-containing protein</fullName>
    </submittedName>
</protein>
<comment type="caution">
    <text evidence="3">The sequence shown here is derived from an EMBL/GenBank/DDBJ whole genome shotgun (WGS) entry which is preliminary data.</text>
</comment>
<organism evidence="3 4">
    <name type="scientific">Actinoalloteichus caeruleus DSM 43889</name>
    <dbReference type="NCBI Taxonomy" id="1120930"/>
    <lineage>
        <taxon>Bacteria</taxon>
        <taxon>Bacillati</taxon>
        <taxon>Actinomycetota</taxon>
        <taxon>Actinomycetes</taxon>
        <taxon>Pseudonocardiales</taxon>
        <taxon>Pseudonocardiaceae</taxon>
        <taxon>Actinoalloteichus</taxon>
        <taxon>Actinoalloteichus cyanogriseus</taxon>
    </lineage>
</organism>
<feature type="compositionally biased region" description="Low complexity" evidence="1">
    <location>
        <begin position="13"/>
        <end position="30"/>
    </location>
</feature>
<dbReference type="EMBL" id="AUBJ02000001">
    <property type="protein sequence ID" value="MCP2331285.1"/>
    <property type="molecule type" value="Genomic_DNA"/>
</dbReference>
<evidence type="ECO:0000313" key="4">
    <source>
        <dbReference type="Proteomes" id="UP000791080"/>
    </source>
</evidence>
<dbReference type="SUPFAM" id="SSF51294">
    <property type="entry name" value="Hedgehog/intein (Hint) domain"/>
    <property type="match status" value="1"/>
</dbReference>
<dbReference type="PROSITE" id="PS50818">
    <property type="entry name" value="INTEIN_C_TER"/>
    <property type="match status" value="1"/>
</dbReference>
<dbReference type="SMART" id="SM00306">
    <property type="entry name" value="HintN"/>
    <property type="match status" value="1"/>
</dbReference>
<feature type="compositionally biased region" description="Polar residues" evidence="1">
    <location>
        <begin position="370"/>
        <end position="381"/>
    </location>
</feature>
<name>A0ABT1JFL4_ACTCY</name>
<gene>
    <name evidence="3" type="ORF">G443_001555</name>
</gene>